<dbReference type="Pfam" id="PF01321">
    <property type="entry name" value="Creatinase_N"/>
    <property type="match status" value="1"/>
</dbReference>
<dbReference type="InterPro" id="IPR001714">
    <property type="entry name" value="Pept_M24_MAP"/>
</dbReference>
<dbReference type="GO" id="GO:0008235">
    <property type="term" value="F:metalloexopeptidase activity"/>
    <property type="evidence" value="ECO:0007669"/>
    <property type="project" value="UniProtKB-ARBA"/>
</dbReference>
<keyword evidence="6" id="KW-1185">Reference proteome</keyword>
<feature type="domain" description="Creatinase N-terminal" evidence="4">
    <location>
        <begin position="12"/>
        <end position="140"/>
    </location>
</feature>
<evidence type="ECO:0000256" key="2">
    <source>
        <dbReference type="ARBA" id="ARBA00022801"/>
    </source>
</evidence>
<dbReference type="OrthoDB" id="9806388at2"/>
<name>A0A4R8MD58_9BACT</name>
<proteinExistence type="predicted"/>
<dbReference type="Pfam" id="PF00557">
    <property type="entry name" value="Peptidase_M24"/>
    <property type="match status" value="1"/>
</dbReference>
<evidence type="ECO:0000313" key="5">
    <source>
        <dbReference type="EMBL" id="TDY62938.1"/>
    </source>
</evidence>
<dbReference type="GO" id="GO:0004177">
    <property type="term" value="F:aminopeptidase activity"/>
    <property type="evidence" value="ECO:0007669"/>
    <property type="project" value="UniProtKB-KW"/>
</dbReference>
<dbReference type="InterPro" id="IPR036005">
    <property type="entry name" value="Creatinase/aminopeptidase-like"/>
</dbReference>
<dbReference type="InterPro" id="IPR000587">
    <property type="entry name" value="Creatinase_N"/>
</dbReference>
<keyword evidence="5" id="KW-0031">Aminopeptidase</keyword>
<dbReference type="PANTHER" id="PTHR46112">
    <property type="entry name" value="AMINOPEPTIDASE"/>
    <property type="match status" value="1"/>
</dbReference>
<reference evidence="5 6" key="1">
    <citation type="submission" date="2019-03" db="EMBL/GenBank/DDBJ databases">
        <title>Genomic Encyclopedia of Type Strains, Phase IV (KMG-IV): sequencing the most valuable type-strain genomes for metagenomic binning, comparative biology and taxonomic classification.</title>
        <authorList>
            <person name="Goeker M."/>
        </authorList>
    </citation>
    <scope>NUCLEOTIDE SEQUENCE [LARGE SCALE GENOMIC DNA]</scope>
    <source>
        <strain evidence="5 6">DSM 25964</strain>
    </source>
</reference>
<dbReference type="PANTHER" id="PTHR46112:SF3">
    <property type="entry name" value="AMINOPEPTIDASE YPDF"/>
    <property type="match status" value="1"/>
</dbReference>
<dbReference type="SUPFAM" id="SSF55920">
    <property type="entry name" value="Creatinase/aminopeptidase"/>
    <property type="match status" value="1"/>
</dbReference>
<organism evidence="5 6">
    <name type="scientific">Aminivibrio pyruvatiphilus</name>
    <dbReference type="NCBI Taxonomy" id="1005740"/>
    <lineage>
        <taxon>Bacteria</taxon>
        <taxon>Thermotogati</taxon>
        <taxon>Synergistota</taxon>
        <taxon>Synergistia</taxon>
        <taxon>Synergistales</taxon>
        <taxon>Aminobacteriaceae</taxon>
        <taxon>Aminivibrio</taxon>
    </lineage>
</organism>
<dbReference type="InterPro" id="IPR029149">
    <property type="entry name" value="Creatin/AminoP/Spt16_N"/>
</dbReference>
<dbReference type="PRINTS" id="PR00599">
    <property type="entry name" value="MAPEPTIDASE"/>
</dbReference>
<gene>
    <name evidence="5" type="ORF">C8D99_103158</name>
</gene>
<dbReference type="PROSITE" id="PS00491">
    <property type="entry name" value="PROLINE_PEPTIDASE"/>
    <property type="match status" value="1"/>
</dbReference>
<evidence type="ECO:0000259" key="3">
    <source>
        <dbReference type="Pfam" id="PF00557"/>
    </source>
</evidence>
<feature type="domain" description="Peptidase M24" evidence="3">
    <location>
        <begin position="149"/>
        <end position="349"/>
    </location>
</feature>
<dbReference type="EMBL" id="SORI01000003">
    <property type="protein sequence ID" value="TDY62938.1"/>
    <property type="molecule type" value="Genomic_DNA"/>
</dbReference>
<accession>A0A4R8MD58</accession>
<dbReference type="GO" id="GO:0046872">
    <property type="term" value="F:metal ion binding"/>
    <property type="evidence" value="ECO:0007669"/>
    <property type="project" value="UniProtKB-KW"/>
</dbReference>
<keyword evidence="2" id="KW-0378">Hydrolase</keyword>
<comment type="caution">
    <text evidence="5">The sequence shown here is derived from an EMBL/GenBank/DDBJ whole genome shotgun (WGS) entry which is preliminary data.</text>
</comment>
<dbReference type="InterPro" id="IPR001131">
    <property type="entry name" value="Peptidase_M24B_aminopep-P_CS"/>
</dbReference>
<evidence type="ECO:0000259" key="4">
    <source>
        <dbReference type="Pfam" id="PF01321"/>
    </source>
</evidence>
<evidence type="ECO:0000313" key="6">
    <source>
        <dbReference type="Proteomes" id="UP000295066"/>
    </source>
</evidence>
<dbReference type="AlphaFoldDB" id="A0A4R8MD58"/>
<dbReference type="RefSeq" id="WP_133956593.1">
    <property type="nucleotide sequence ID" value="NZ_SORI01000003.1"/>
</dbReference>
<dbReference type="Gene3D" id="3.40.350.10">
    <property type="entry name" value="Creatinase/prolidase N-terminal domain"/>
    <property type="match status" value="1"/>
</dbReference>
<dbReference type="InterPro" id="IPR050659">
    <property type="entry name" value="Peptidase_M24B"/>
</dbReference>
<dbReference type="Gene3D" id="3.90.230.10">
    <property type="entry name" value="Creatinase/methionine aminopeptidase superfamily"/>
    <property type="match status" value="1"/>
</dbReference>
<evidence type="ECO:0000256" key="1">
    <source>
        <dbReference type="ARBA" id="ARBA00022723"/>
    </source>
</evidence>
<protein>
    <submittedName>
        <fullName evidence="5">Xaa-Pro aminopeptidase</fullName>
    </submittedName>
</protein>
<keyword evidence="5" id="KW-0645">Protease</keyword>
<dbReference type="SUPFAM" id="SSF53092">
    <property type="entry name" value="Creatinase/prolidase N-terminal domain"/>
    <property type="match status" value="1"/>
</dbReference>
<sequence>MTDTTDRCFSGRLARLQEELEKIGADALMVFSSELDNRPGIQYFSGFTGSFAVLVLGRNGGRLVTDSRYFLQAEEESFFPLVAMEDRDPWPAVGQALRELDVKMLAVEDDRLTLERGRALGKIASSVVGTSGLVRRIRAVKDEEELNVLRRSARIAAEAFEAFLPAIRPGRTEAEIAADLVHEIRTRGAQQMAKGHFVTASGPRGARPHGVFSERVLQRGDFITMDFGAVLDGYVSDMTRTVGLGEPDPKLVEIYHIVEEARKRAVAAVSSAATGRDVDSAARDYIASKGWGAHFTHSTGHGIGLELHELPVVNRLNEEKLPAGAVVTIEPGIYVEGLGGVRIEDDVIVLSGGCEVITSASPTALRLLSPA</sequence>
<dbReference type="CDD" id="cd01092">
    <property type="entry name" value="APP-like"/>
    <property type="match status" value="1"/>
</dbReference>
<keyword evidence="1" id="KW-0479">Metal-binding</keyword>
<dbReference type="Proteomes" id="UP000295066">
    <property type="component" value="Unassembled WGS sequence"/>
</dbReference>
<dbReference type="InterPro" id="IPR000994">
    <property type="entry name" value="Pept_M24"/>
</dbReference>